<comment type="subcellular location">
    <subcellularLocation>
        <location evidence="1">Cell membrane</location>
        <topology evidence="1">Lipid-anchor</topology>
        <topology evidence="1">GPI-anchor</topology>
    </subcellularLocation>
    <subcellularLocation>
        <location evidence="2">Secreted</location>
    </subcellularLocation>
</comment>
<feature type="disulfide bond" evidence="15">
    <location>
        <begin position="40"/>
        <end position="47"/>
    </location>
</feature>
<comment type="similarity">
    <text evidence="3">Belongs to the RBT5 family.</text>
</comment>
<keyword evidence="13" id="KW-0325">Glycoprotein</keyword>
<proteinExistence type="inferred from homology"/>
<keyword evidence="14" id="KW-0449">Lipoprotein</keyword>
<keyword evidence="8 15" id="KW-0479">Metal-binding</keyword>
<feature type="signal peptide" evidence="17">
    <location>
        <begin position="1"/>
        <end position="16"/>
    </location>
</feature>
<dbReference type="GO" id="GO:0005576">
    <property type="term" value="C:extracellular region"/>
    <property type="evidence" value="ECO:0007669"/>
    <property type="project" value="UniProtKB-SubCell"/>
</dbReference>
<evidence type="ECO:0000256" key="5">
    <source>
        <dbReference type="ARBA" id="ARBA00022525"/>
    </source>
</evidence>
<evidence type="ECO:0000256" key="4">
    <source>
        <dbReference type="ARBA" id="ARBA00022475"/>
    </source>
</evidence>
<keyword evidence="10 15" id="KW-0408">Iron</keyword>
<keyword evidence="7" id="KW-0336">GPI-anchor</keyword>
<dbReference type="OrthoDB" id="3065412at2759"/>
<feature type="disulfide bond" evidence="15">
    <location>
        <begin position="49"/>
        <end position="82"/>
    </location>
</feature>
<dbReference type="GO" id="GO:0005886">
    <property type="term" value="C:plasma membrane"/>
    <property type="evidence" value="ECO:0007669"/>
    <property type="project" value="UniProtKB-SubCell"/>
</dbReference>
<evidence type="ECO:0000256" key="9">
    <source>
        <dbReference type="ARBA" id="ARBA00022729"/>
    </source>
</evidence>
<keyword evidence="11" id="KW-0472">Membrane</keyword>
<evidence type="ECO:0000256" key="16">
    <source>
        <dbReference type="SAM" id="MobiDB-lite"/>
    </source>
</evidence>
<organism evidence="19 20">
    <name type="scientific">Stachybotrys elegans</name>
    <dbReference type="NCBI Taxonomy" id="80388"/>
    <lineage>
        <taxon>Eukaryota</taxon>
        <taxon>Fungi</taxon>
        <taxon>Dikarya</taxon>
        <taxon>Ascomycota</taxon>
        <taxon>Pezizomycotina</taxon>
        <taxon>Sordariomycetes</taxon>
        <taxon>Hypocreomycetidae</taxon>
        <taxon>Hypocreales</taxon>
        <taxon>Stachybotryaceae</taxon>
        <taxon>Stachybotrys</taxon>
    </lineage>
</organism>
<keyword evidence="6 15" id="KW-0349">Heme</keyword>
<keyword evidence="4" id="KW-1003">Cell membrane</keyword>
<dbReference type="SMART" id="SM00747">
    <property type="entry name" value="CFEM"/>
    <property type="match status" value="1"/>
</dbReference>
<dbReference type="PANTHER" id="PTHR37928">
    <property type="entry name" value="CFEM DOMAIN PROTEIN (AFU_ORTHOLOGUE AFUA_6G14090)"/>
    <property type="match status" value="1"/>
</dbReference>
<name>A0A8K0T600_9HYPO</name>
<dbReference type="PANTHER" id="PTHR37928:SF2">
    <property type="entry name" value="GPI ANCHORED CFEM DOMAIN PROTEIN (AFU_ORTHOLOGUE AFUA_6G10580)"/>
    <property type="match status" value="1"/>
</dbReference>
<evidence type="ECO:0000256" key="3">
    <source>
        <dbReference type="ARBA" id="ARBA00010031"/>
    </source>
</evidence>
<evidence type="ECO:0000256" key="8">
    <source>
        <dbReference type="ARBA" id="ARBA00022723"/>
    </source>
</evidence>
<keyword evidence="20" id="KW-1185">Reference proteome</keyword>
<comment type="caution">
    <text evidence="19">The sequence shown here is derived from an EMBL/GenBank/DDBJ whole genome shotgun (WGS) entry which is preliminary data.</text>
</comment>
<feature type="binding site" description="axial binding residue" evidence="15">
    <location>
        <position position="44"/>
    </location>
    <ligand>
        <name>heme</name>
        <dbReference type="ChEBI" id="CHEBI:30413"/>
    </ligand>
    <ligandPart>
        <name>Fe</name>
        <dbReference type="ChEBI" id="CHEBI:18248"/>
    </ligandPart>
</feature>
<evidence type="ECO:0000256" key="12">
    <source>
        <dbReference type="ARBA" id="ARBA00023157"/>
    </source>
</evidence>
<dbReference type="InterPro" id="IPR051735">
    <property type="entry name" value="CFEM_domain"/>
</dbReference>
<evidence type="ECO:0000256" key="11">
    <source>
        <dbReference type="ARBA" id="ARBA00023136"/>
    </source>
</evidence>
<keyword evidence="12 15" id="KW-1015">Disulfide bond</keyword>
<comment type="caution">
    <text evidence="15">Lacks conserved residue(s) required for the propagation of feature annotation.</text>
</comment>
<feature type="domain" description="CFEM" evidence="18">
    <location>
        <begin position="1"/>
        <end position="109"/>
    </location>
</feature>
<evidence type="ECO:0000256" key="14">
    <source>
        <dbReference type="ARBA" id="ARBA00023288"/>
    </source>
</evidence>
<dbReference type="Proteomes" id="UP000813444">
    <property type="component" value="Unassembled WGS sequence"/>
</dbReference>
<dbReference type="GO" id="GO:0098552">
    <property type="term" value="C:side of membrane"/>
    <property type="evidence" value="ECO:0007669"/>
    <property type="project" value="UniProtKB-KW"/>
</dbReference>
<evidence type="ECO:0000256" key="2">
    <source>
        <dbReference type="ARBA" id="ARBA00004613"/>
    </source>
</evidence>
<evidence type="ECO:0000256" key="17">
    <source>
        <dbReference type="SAM" id="SignalP"/>
    </source>
</evidence>
<keyword evidence="9 17" id="KW-0732">Signal</keyword>
<evidence type="ECO:0000256" key="7">
    <source>
        <dbReference type="ARBA" id="ARBA00022622"/>
    </source>
</evidence>
<dbReference type="EMBL" id="JAGPNK010000001">
    <property type="protein sequence ID" value="KAH7328727.1"/>
    <property type="molecule type" value="Genomic_DNA"/>
</dbReference>
<dbReference type="GO" id="GO:0046872">
    <property type="term" value="F:metal ion binding"/>
    <property type="evidence" value="ECO:0007669"/>
    <property type="project" value="UniProtKB-UniRule"/>
</dbReference>
<evidence type="ECO:0000259" key="18">
    <source>
        <dbReference type="PROSITE" id="PS52012"/>
    </source>
</evidence>
<evidence type="ECO:0000256" key="10">
    <source>
        <dbReference type="ARBA" id="ARBA00023004"/>
    </source>
</evidence>
<reference evidence="19" key="1">
    <citation type="journal article" date="2021" name="Nat. Commun.">
        <title>Genetic determinants of endophytism in the Arabidopsis root mycobiome.</title>
        <authorList>
            <person name="Mesny F."/>
            <person name="Miyauchi S."/>
            <person name="Thiergart T."/>
            <person name="Pickel B."/>
            <person name="Atanasova L."/>
            <person name="Karlsson M."/>
            <person name="Huettel B."/>
            <person name="Barry K.W."/>
            <person name="Haridas S."/>
            <person name="Chen C."/>
            <person name="Bauer D."/>
            <person name="Andreopoulos W."/>
            <person name="Pangilinan J."/>
            <person name="LaButti K."/>
            <person name="Riley R."/>
            <person name="Lipzen A."/>
            <person name="Clum A."/>
            <person name="Drula E."/>
            <person name="Henrissat B."/>
            <person name="Kohler A."/>
            <person name="Grigoriev I.V."/>
            <person name="Martin F.M."/>
            <person name="Hacquard S."/>
        </authorList>
    </citation>
    <scope>NUCLEOTIDE SEQUENCE</scope>
    <source>
        <strain evidence="19">MPI-CAGE-CH-0235</strain>
    </source>
</reference>
<evidence type="ECO:0000256" key="13">
    <source>
        <dbReference type="ARBA" id="ARBA00023180"/>
    </source>
</evidence>
<feature type="region of interest" description="Disordered" evidence="16">
    <location>
        <begin position="103"/>
        <end position="135"/>
    </location>
</feature>
<dbReference type="InterPro" id="IPR008427">
    <property type="entry name" value="Extracellular_membr_CFEM_dom"/>
</dbReference>
<dbReference type="AlphaFoldDB" id="A0A8K0T600"/>
<gene>
    <name evidence="19" type="ORF">B0I35DRAFT_404052</name>
</gene>
<sequence>MKKAVSLILLAGWAMAQSTIPSCAAPCVTQFTTGGQIAGCQQLDVECICSNADFLEGIACCVAERCDASEQRDAVQYAQQICTAAGVTVPDEVVCRNSSSSESASASDAASTATDETASATELTTATGTATTTSTATPDAAAGLAGSGSLFGAAVALLLAL</sequence>
<evidence type="ECO:0000313" key="20">
    <source>
        <dbReference type="Proteomes" id="UP000813444"/>
    </source>
</evidence>
<evidence type="ECO:0000256" key="1">
    <source>
        <dbReference type="ARBA" id="ARBA00004609"/>
    </source>
</evidence>
<evidence type="ECO:0000313" key="19">
    <source>
        <dbReference type="EMBL" id="KAH7328727.1"/>
    </source>
</evidence>
<keyword evidence="5" id="KW-0964">Secreted</keyword>
<feature type="chain" id="PRO_5035423657" description="CFEM domain-containing protein" evidence="17">
    <location>
        <begin position="17"/>
        <end position="161"/>
    </location>
</feature>
<protein>
    <recommendedName>
        <fullName evidence="18">CFEM domain-containing protein</fullName>
    </recommendedName>
</protein>
<evidence type="ECO:0000256" key="15">
    <source>
        <dbReference type="PROSITE-ProRule" id="PRU01356"/>
    </source>
</evidence>
<evidence type="ECO:0000256" key="6">
    <source>
        <dbReference type="ARBA" id="ARBA00022617"/>
    </source>
</evidence>
<dbReference type="PROSITE" id="PS52012">
    <property type="entry name" value="CFEM"/>
    <property type="match status" value="1"/>
</dbReference>
<accession>A0A8K0T600</accession>
<dbReference type="Pfam" id="PF05730">
    <property type="entry name" value="CFEM"/>
    <property type="match status" value="1"/>
</dbReference>